<feature type="compositionally biased region" description="Low complexity" evidence="1">
    <location>
        <begin position="348"/>
        <end position="372"/>
    </location>
</feature>
<feature type="compositionally biased region" description="Low complexity" evidence="1">
    <location>
        <begin position="670"/>
        <end position="681"/>
    </location>
</feature>
<organism evidence="2">
    <name type="scientific">Odontella aurita</name>
    <dbReference type="NCBI Taxonomy" id="265563"/>
    <lineage>
        <taxon>Eukaryota</taxon>
        <taxon>Sar</taxon>
        <taxon>Stramenopiles</taxon>
        <taxon>Ochrophyta</taxon>
        <taxon>Bacillariophyta</taxon>
        <taxon>Mediophyceae</taxon>
        <taxon>Biddulphiophycidae</taxon>
        <taxon>Eupodiscales</taxon>
        <taxon>Odontellaceae</taxon>
        <taxon>Odontella</taxon>
    </lineage>
</organism>
<feature type="region of interest" description="Disordered" evidence="1">
    <location>
        <begin position="96"/>
        <end position="164"/>
    </location>
</feature>
<feature type="region of interest" description="Disordered" evidence="1">
    <location>
        <begin position="603"/>
        <end position="697"/>
    </location>
</feature>
<dbReference type="EMBL" id="HBKQ01014255">
    <property type="protein sequence ID" value="CAE2224700.1"/>
    <property type="molecule type" value="Transcribed_RNA"/>
</dbReference>
<feature type="compositionally biased region" description="Basic and acidic residues" evidence="1">
    <location>
        <begin position="527"/>
        <end position="546"/>
    </location>
</feature>
<gene>
    <name evidence="2" type="ORF">OAUR00152_LOCUS9749</name>
</gene>
<name>A0A7S4IBV5_9STRA</name>
<proteinExistence type="predicted"/>
<feature type="compositionally biased region" description="Basic residues" evidence="1">
    <location>
        <begin position="126"/>
        <end position="139"/>
    </location>
</feature>
<evidence type="ECO:0000313" key="2">
    <source>
        <dbReference type="EMBL" id="CAE2224700.1"/>
    </source>
</evidence>
<feature type="region of interest" description="Disordered" evidence="1">
    <location>
        <begin position="320"/>
        <end position="372"/>
    </location>
</feature>
<feature type="compositionally biased region" description="Basic and acidic residues" evidence="1">
    <location>
        <begin position="414"/>
        <end position="425"/>
    </location>
</feature>
<feature type="compositionally biased region" description="Basic and acidic residues" evidence="1">
    <location>
        <begin position="144"/>
        <end position="159"/>
    </location>
</feature>
<feature type="region of interest" description="Disordered" evidence="1">
    <location>
        <begin position="525"/>
        <end position="558"/>
    </location>
</feature>
<feature type="compositionally biased region" description="Low complexity" evidence="1">
    <location>
        <begin position="617"/>
        <end position="635"/>
    </location>
</feature>
<dbReference type="AlphaFoldDB" id="A0A7S4IBV5"/>
<sequence>MKAAVIASSMATRRVVTATVTVQRSALPLCKALLIRMNFSASPSVVAGVLSDRAPLSQRSISTMISGAGLSSRRAIVFEQHHSLRNNVDCVAGPQMTRQHRQGRFLSSQDSSPVRDEKSNTVQKIGGHRKRASRKKSKSSKPLTKKERIMSPVKPREADPLYSGNVPALQNMVKTKLEDARSYAQSFVHKRSNLAKRSRQGPNMDAKWWTVQLIICLIPSAIIAGYCEWTRPEMEKYMKEMEAREKKKIWGEESGAVDGGGGDNHKKGTKESRSLGYTEKLKEAIAVLIGYRTVEQEFEDENLAAAENYSSGRVATESVLAEESSVSMSKHVVTPRRTNDSHDDIPDSTTTSSSLPLSRTSPSLPTASPATGASVSLNDMLLRIESLERRLAEKYSPMVDGSNAATPSSLNVAAREEKEDGQQKRRLEHARRYAFQRSTAQSGIQNRADDKLIEKWEEQEREKERQQQQSEVDAKEHSSIEGREKVSMTRFAAEVMKEKVMEGGRAAMERGEEVVSAARDFMFVTTTERKSGMKEERGRENREENMHNNTINKDSLSSNTDPALVAIEQLSNPAAATSEAQSAAITAERALAAAQKAHRAAELASEAVEAPEEAAELARQAAEEASSAAAAAIAAVTGTGSEDERKDSTKMAVSWPRRTWGWISRRREASNSNANIDSAANGDDEAKIEKEDSSRCQ</sequence>
<feature type="region of interest" description="Disordered" evidence="1">
    <location>
        <begin position="252"/>
        <end position="274"/>
    </location>
</feature>
<reference evidence="2" key="1">
    <citation type="submission" date="2021-01" db="EMBL/GenBank/DDBJ databases">
        <authorList>
            <person name="Corre E."/>
            <person name="Pelletier E."/>
            <person name="Niang G."/>
            <person name="Scheremetjew M."/>
            <person name="Finn R."/>
            <person name="Kale V."/>
            <person name="Holt S."/>
            <person name="Cochrane G."/>
            <person name="Meng A."/>
            <person name="Brown T."/>
            <person name="Cohen L."/>
        </authorList>
    </citation>
    <scope>NUCLEOTIDE SEQUENCE</scope>
    <source>
        <strain evidence="2">Isolate 1302-5</strain>
    </source>
</reference>
<feature type="region of interest" description="Disordered" evidence="1">
    <location>
        <begin position="398"/>
        <end position="427"/>
    </location>
</feature>
<accession>A0A7S4IBV5</accession>
<evidence type="ECO:0000256" key="1">
    <source>
        <dbReference type="SAM" id="MobiDB-lite"/>
    </source>
</evidence>
<protein>
    <submittedName>
        <fullName evidence="2">Uncharacterized protein</fullName>
    </submittedName>
</protein>
<feature type="region of interest" description="Disordered" evidence="1">
    <location>
        <begin position="458"/>
        <end position="487"/>
    </location>
</feature>
<feature type="compositionally biased region" description="Basic and acidic residues" evidence="1">
    <location>
        <begin position="684"/>
        <end position="697"/>
    </location>
</feature>
<feature type="compositionally biased region" description="Basic and acidic residues" evidence="1">
    <location>
        <begin position="263"/>
        <end position="274"/>
    </location>
</feature>